<gene>
    <name evidence="1" type="ORF">ColSpa_09862</name>
</gene>
<evidence type="ECO:0000313" key="1">
    <source>
        <dbReference type="EMBL" id="GKT49681.1"/>
    </source>
</evidence>
<name>A0AA37UK93_9PEZI</name>
<dbReference type="GeneID" id="73330664"/>
<evidence type="ECO:0000313" key="2">
    <source>
        <dbReference type="Proteomes" id="UP001055115"/>
    </source>
</evidence>
<reference evidence="1 2" key="1">
    <citation type="submission" date="2022-03" db="EMBL/GenBank/DDBJ databases">
        <title>Genome data of Colletotrichum spp.</title>
        <authorList>
            <person name="Utami Y.D."/>
            <person name="Hiruma K."/>
        </authorList>
    </citation>
    <scope>NUCLEOTIDE SEQUENCE [LARGE SCALE GENOMIC DNA]</scope>
    <source>
        <strain evidence="1 2">MAFF 239500</strain>
    </source>
</reference>
<dbReference type="RefSeq" id="XP_049132031.1">
    <property type="nucleotide sequence ID" value="XM_049276074.1"/>
</dbReference>
<sequence length="198" mass="21974">MDPETQAWTAGWDYITDLFRLLEYAIFSLHGCKNRKALLAVLYDKPSPMTLLNSLVQLRAIKSPILLGLTEPGDGFQSNRCKYMSVQITCTERLVNIMALLYCQAPVHEVMALAKSFLEEVTKAPLIRFKVASSQIVHQLLGVGHMLRNASGFDNGRYGTEAKRLITFLGDLVGNLEHDIPSAAEVAQRLLALAEITP</sequence>
<dbReference type="EMBL" id="BQXU01000031">
    <property type="protein sequence ID" value="GKT49681.1"/>
    <property type="molecule type" value="Genomic_DNA"/>
</dbReference>
<dbReference type="AlphaFoldDB" id="A0AA37UK93"/>
<protein>
    <submittedName>
        <fullName evidence="1">Uncharacterized protein</fullName>
    </submittedName>
</protein>
<dbReference type="Proteomes" id="UP001055115">
    <property type="component" value="Unassembled WGS sequence"/>
</dbReference>
<comment type="caution">
    <text evidence="1">The sequence shown here is derived from an EMBL/GenBank/DDBJ whole genome shotgun (WGS) entry which is preliminary data.</text>
</comment>
<keyword evidence="2" id="KW-1185">Reference proteome</keyword>
<accession>A0AA37UK93</accession>
<organism evidence="1 2">
    <name type="scientific">Colletotrichum spaethianum</name>
    <dbReference type="NCBI Taxonomy" id="700344"/>
    <lineage>
        <taxon>Eukaryota</taxon>
        <taxon>Fungi</taxon>
        <taxon>Dikarya</taxon>
        <taxon>Ascomycota</taxon>
        <taxon>Pezizomycotina</taxon>
        <taxon>Sordariomycetes</taxon>
        <taxon>Hypocreomycetidae</taxon>
        <taxon>Glomerellales</taxon>
        <taxon>Glomerellaceae</taxon>
        <taxon>Colletotrichum</taxon>
        <taxon>Colletotrichum spaethianum species complex</taxon>
    </lineage>
</organism>
<proteinExistence type="predicted"/>